<gene>
    <name evidence="1" type="ORF">K3G42_030583</name>
</gene>
<accession>A0ACB8G5B0</accession>
<protein>
    <submittedName>
        <fullName evidence="1">Uncharacterized protein</fullName>
    </submittedName>
</protein>
<name>A0ACB8G5B0_9SAUR</name>
<sequence length="213" mass="23752">MAAVGKISFTVRSLLDLPEPEGDGAKEQDPSESYGDSPFREWMETDKSHYLSSDESGPESRSRPAAVAQAREEEEEEKKKKRRVLFSKAQTLALERRFRQQRYLSAPEREQLAQVLRLTPTQVKIWFQNHRYKTKRAKGPGQAPLLRRVVVPVLVRDGKACQGCSGPAAQDCGRPPGSLGLQGYPAFPPPAALSLFPAYQHLAPPALVSWNWG</sequence>
<organism evidence="1 2">
    <name type="scientific">Sphaerodactylus townsendi</name>
    <dbReference type="NCBI Taxonomy" id="933632"/>
    <lineage>
        <taxon>Eukaryota</taxon>
        <taxon>Metazoa</taxon>
        <taxon>Chordata</taxon>
        <taxon>Craniata</taxon>
        <taxon>Vertebrata</taxon>
        <taxon>Euteleostomi</taxon>
        <taxon>Lepidosauria</taxon>
        <taxon>Squamata</taxon>
        <taxon>Bifurcata</taxon>
        <taxon>Gekkota</taxon>
        <taxon>Sphaerodactylidae</taxon>
        <taxon>Sphaerodactylus</taxon>
    </lineage>
</organism>
<evidence type="ECO:0000313" key="1">
    <source>
        <dbReference type="EMBL" id="KAH8014610.1"/>
    </source>
</evidence>
<dbReference type="EMBL" id="CM037615">
    <property type="protein sequence ID" value="KAH8014610.1"/>
    <property type="molecule type" value="Genomic_DNA"/>
</dbReference>
<evidence type="ECO:0000313" key="2">
    <source>
        <dbReference type="Proteomes" id="UP000827872"/>
    </source>
</evidence>
<comment type="caution">
    <text evidence="1">The sequence shown here is derived from an EMBL/GenBank/DDBJ whole genome shotgun (WGS) entry which is preliminary data.</text>
</comment>
<keyword evidence="2" id="KW-1185">Reference proteome</keyword>
<proteinExistence type="predicted"/>
<reference evidence="1" key="1">
    <citation type="submission" date="2021-08" db="EMBL/GenBank/DDBJ databases">
        <title>The first chromosome-level gecko genome reveals the dynamic sex chromosomes of Neotropical dwarf geckos (Sphaerodactylidae: Sphaerodactylus).</title>
        <authorList>
            <person name="Pinto B.J."/>
            <person name="Keating S.E."/>
            <person name="Gamble T."/>
        </authorList>
    </citation>
    <scope>NUCLEOTIDE SEQUENCE</scope>
    <source>
        <strain evidence="1">TG3544</strain>
    </source>
</reference>
<dbReference type="Proteomes" id="UP000827872">
    <property type="component" value="Linkage Group LG02"/>
</dbReference>